<dbReference type="InterPro" id="IPR015943">
    <property type="entry name" value="WD40/YVTN_repeat-like_dom_sf"/>
</dbReference>
<accession>A0ABR2JUZ0</accession>
<feature type="compositionally biased region" description="Low complexity" evidence="1">
    <location>
        <begin position="192"/>
        <end position="202"/>
    </location>
</feature>
<organism evidence="3 4">
    <name type="scientific">Tritrichomonas musculus</name>
    <dbReference type="NCBI Taxonomy" id="1915356"/>
    <lineage>
        <taxon>Eukaryota</taxon>
        <taxon>Metamonada</taxon>
        <taxon>Parabasalia</taxon>
        <taxon>Tritrichomonadida</taxon>
        <taxon>Tritrichomonadidae</taxon>
        <taxon>Tritrichomonas</taxon>
    </lineage>
</organism>
<protein>
    <recommendedName>
        <fullName evidence="2">RSE1/DDB1/CPSF1 C-terminal domain-containing protein</fullName>
    </recommendedName>
</protein>
<dbReference type="SUPFAM" id="SSF69322">
    <property type="entry name" value="Tricorn protease domain 2"/>
    <property type="match status" value="1"/>
</dbReference>
<dbReference type="PANTHER" id="PTHR36812">
    <property type="entry name" value="NEUROFILAMENT TRIPLET M PROTEIN-LIKE PROTEIN"/>
    <property type="match status" value="1"/>
</dbReference>
<sequence length="1135" mass="130876">MLQFVHSTVSRQPRIKHCVLLSPTPRISFESLLVYEKFAEIIYVEVKDSSYDFKTIQTIPVETPLRWIDSCNEYLFSFTETNKLIISHNPHFNSSLSKISSLDFSISLEPSGRPENFQFFCFSRSKNFLVISSKTNHFFVIDISDLFNLEMEPFFFEEDFTIVDITFSPEQNGFIFLVEINEANPPNDEQAEQGNQNLNENEPQNHEENQNEGDNLSTNIRSENEEYENEENDNEKSEDKDEEEDNDNDNVTENDNENESDNEENESDADEEESDDDKSKKSKKRRSQQASKAQNQKKHSQQKKTHQKKSQNQKNNENKKQKKIKSNQKFIFFDAKTFSITKADPVYEDFIMFLPTNDTSRSFSFVRENAIEINSKQQININSPVRIISKINLGIFACQLESNEIVLVGSDFKAPLFISEAPKLENIYILSNTVILLASQEKNYYIELHKIKRILSKKGSSAKNIQFKSLKSNKTYPIIKEINLNPIPTFSEELTFPKDDFLNSSSLYFNNKESKLLFSTDSGIYHLSSDVHIETGKSKCKVDDMTDIFAPVSDVVLASNGRESRVVYGEAEISKKPTIAVLYFASKHIQVHKDGIDEINDETLYESKSNKIKCAASNGIRLIVGHEDGRIILFHGSFNEFDEMNIPNLINLAICGTHFAVLEPSKVSLYDFALQNFAEYSIPSYPVSMVFLNNGRELYISLHCGAIMKISENTVSYPCYFNKDPKILQTKECESALFVLDEYLYIYLHSRLIKTDLTNITAICASYDEDEPLVLNICFLQNEDKHKRLFIIKFDEITYSYKLNKIDYKYTNPKLFEFCGNLYAFTEYYNEEDDTQSSIIIDFESKETLIQIPEKITCYTINEDHGYLFLAAGNTIYCFNYYDNTLNTKFKVELENKPIALGSFYNSISIGFSNCIKIADFQEDSLKFHNISLDLVSPLKSIISNGFCWAILDNSTIFTYIFNYKLDQFEIICYGHYNYITFSQFCIIDSRTIAAVADKTNIYFFRTPERLSTSSIGKHSLDVIGKYNAFQEILTLKIVGDAIIYVTVDGSVHSLTCCNQDTRYRIMIANQLKIRTEILNLFAFSEPSDDVICNQYNVVDGDLLDTFKNQNHNVKNEQDIMDSIFMIERQKILFK</sequence>
<evidence type="ECO:0000256" key="1">
    <source>
        <dbReference type="SAM" id="MobiDB-lite"/>
    </source>
</evidence>
<comment type="caution">
    <text evidence="3">The sequence shown here is derived from an EMBL/GenBank/DDBJ whole genome shotgun (WGS) entry which is preliminary data.</text>
</comment>
<keyword evidence="4" id="KW-1185">Reference proteome</keyword>
<dbReference type="Proteomes" id="UP001470230">
    <property type="component" value="Unassembled WGS sequence"/>
</dbReference>
<dbReference type="Pfam" id="PF03178">
    <property type="entry name" value="CPSF_A"/>
    <property type="match status" value="1"/>
</dbReference>
<feature type="region of interest" description="Disordered" evidence="1">
    <location>
        <begin position="185"/>
        <end position="323"/>
    </location>
</feature>
<evidence type="ECO:0000313" key="4">
    <source>
        <dbReference type="Proteomes" id="UP001470230"/>
    </source>
</evidence>
<feature type="compositionally biased region" description="Basic residues" evidence="1">
    <location>
        <begin position="295"/>
        <end position="311"/>
    </location>
</feature>
<name>A0ABR2JUZ0_9EUKA</name>
<evidence type="ECO:0000259" key="2">
    <source>
        <dbReference type="Pfam" id="PF03178"/>
    </source>
</evidence>
<dbReference type="Gene3D" id="2.130.10.10">
    <property type="entry name" value="YVTN repeat-like/Quinoprotein amine dehydrogenase"/>
    <property type="match status" value="1"/>
</dbReference>
<feature type="compositionally biased region" description="Acidic residues" evidence="1">
    <location>
        <begin position="240"/>
        <end position="276"/>
    </location>
</feature>
<reference evidence="3 4" key="1">
    <citation type="submission" date="2024-04" db="EMBL/GenBank/DDBJ databases">
        <title>Tritrichomonas musculus Genome.</title>
        <authorList>
            <person name="Alves-Ferreira E."/>
            <person name="Grigg M."/>
            <person name="Lorenzi H."/>
            <person name="Galac M."/>
        </authorList>
    </citation>
    <scope>NUCLEOTIDE SEQUENCE [LARGE SCALE GENOMIC DNA]</scope>
    <source>
        <strain evidence="3 4">EAF2021</strain>
    </source>
</reference>
<proteinExistence type="predicted"/>
<dbReference type="PANTHER" id="PTHR36812:SF9">
    <property type="entry name" value="MYB-LIKE PROTEIN X ISOFORM X1"/>
    <property type="match status" value="1"/>
</dbReference>
<dbReference type="InterPro" id="IPR004871">
    <property type="entry name" value="RSE1/DDB1/CPSF1_C"/>
</dbReference>
<feature type="domain" description="RSE1/DDB1/CPSF1 C-terminal" evidence="2">
    <location>
        <begin position="875"/>
        <end position="1108"/>
    </location>
</feature>
<dbReference type="EMBL" id="JAPFFF010000009">
    <property type="protein sequence ID" value="KAK8882288.1"/>
    <property type="molecule type" value="Genomic_DNA"/>
</dbReference>
<gene>
    <name evidence="3" type="ORF">M9Y10_044930</name>
</gene>
<evidence type="ECO:0000313" key="3">
    <source>
        <dbReference type="EMBL" id="KAK8882288.1"/>
    </source>
</evidence>